<gene>
    <name evidence="1" type="ORF">NE237_030861</name>
</gene>
<organism evidence="1 2">
    <name type="scientific">Protea cynaroides</name>
    <dbReference type="NCBI Taxonomy" id="273540"/>
    <lineage>
        <taxon>Eukaryota</taxon>
        <taxon>Viridiplantae</taxon>
        <taxon>Streptophyta</taxon>
        <taxon>Embryophyta</taxon>
        <taxon>Tracheophyta</taxon>
        <taxon>Spermatophyta</taxon>
        <taxon>Magnoliopsida</taxon>
        <taxon>Proteales</taxon>
        <taxon>Proteaceae</taxon>
        <taxon>Protea</taxon>
    </lineage>
</organism>
<comment type="caution">
    <text evidence="1">The sequence shown here is derived from an EMBL/GenBank/DDBJ whole genome shotgun (WGS) entry which is preliminary data.</text>
</comment>
<reference evidence="1" key="1">
    <citation type="journal article" date="2023" name="Plant J.">
        <title>The genome of the king protea, Protea cynaroides.</title>
        <authorList>
            <person name="Chang J."/>
            <person name="Duong T.A."/>
            <person name="Schoeman C."/>
            <person name="Ma X."/>
            <person name="Roodt D."/>
            <person name="Barker N."/>
            <person name="Li Z."/>
            <person name="Van de Peer Y."/>
            <person name="Mizrachi E."/>
        </authorList>
    </citation>
    <scope>NUCLEOTIDE SEQUENCE</scope>
    <source>
        <tissue evidence="1">Young leaves</tissue>
    </source>
</reference>
<sequence length="130" mass="14834">MAGRELPYAWNSSDVRELEFVSPLTAYSLHQAEGKELNVSVMERQNSKLYRQNCYIIQENERLRKKAQLPTQEKQALLSELKQKLSKANSKSNPNTVPDLNCCFISTPNLPILASPDILMEVKALHPFFV</sequence>
<dbReference type="AlphaFoldDB" id="A0A9Q0GUX6"/>
<name>A0A9Q0GUX6_9MAGN</name>
<accession>A0A9Q0GUX6</accession>
<dbReference type="OrthoDB" id="1714540at2759"/>
<dbReference type="EMBL" id="JAMYWD010000012">
    <property type="protein sequence ID" value="KAJ4954029.1"/>
    <property type="molecule type" value="Genomic_DNA"/>
</dbReference>
<evidence type="ECO:0000313" key="2">
    <source>
        <dbReference type="Proteomes" id="UP001141806"/>
    </source>
</evidence>
<proteinExistence type="predicted"/>
<dbReference type="InterPro" id="IPR039312">
    <property type="entry name" value="ZPR"/>
</dbReference>
<keyword evidence="2" id="KW-1185">Reference proteome</keyword>
<dbReference type="PANTHER" id="PTHR33601">
    <property type="entry name" value="PROTEIN LITTLE ZIPPER 4"/>
    <property type="match status" value="1"/>
</dbReference>
<dbReference type="PANTHER" id="PTHR33601:SF1">
    <property type="entry name" value="PROTEIN LITTLE ZIPPER 4"/>
    <property type="match status" value="1"/>
</dbReference>
<dbReference type="Proteomes" id="UP001141806">
    <property type="component" value="Unassembled WGS sequence"/>
</dbReference>
<evidence type="ECO:0000313" key="1">
    <source>
        <dbReference type="EMBL" id="KAJ4954029.1"/>
    </source>
</evidence>
<protein>
    <submittedName>
        <fullName evidence="1">Uncharacterized protein</fullName>
    </submittedName>
</protein>